<feature type="signal peptide" evidence="1">
    <location>
        <begin position="1"/>
        <end position="28"/>
    </location>
</feature>
<sequence>MLKSIKIINKLLASFLTVLFSWQYGANAFHYSKTYGVDCNNNRFCVQYGEQSAAAAGLAGNAMYNYDYGTFGSCHCFTTSEINIIRNCANKACGTNMTGTVRAYINSTNSSMWCSMGNEDVVTNCKCNSGYYNFFQSIGQGLTCIECPGGYYCTGGKQYMCTSGTYSGKRASSCTKCPQNPPATSNAASTKITDCYYPANREISDSTGDYLFTQNCFFVS</sequence>
<name>A0A9D1FFM7_9PROT</name>
<evidence type="ECO:0008006" key="4">
    <source>
        <dbReference type="Google" id="ProtNLM"/>
    </source>
</evidence>
<evidence type="ECO:0000313" key="2">
    <source>
        <dbReference type="EMBL" id="HIS70532.1"/>
    </source>
</evidence>
<feature type="chain" id="PRO_5039286144" description="Tyrosine-protein kinase ephrin type A/B receptor-like domain-containing protein" evidence="1">
    <location>
        <begin position="29"/>
        <end position="220"/>
    </location>
</feature>
<proteinExistence type="predicted"/>
<protein>
    <recommendedName>
        <fullName evidence="4">Tyrosine-protein kinase ephrin type A/B receptor-like domain-containing protein</fullName>
    </recommendedName>
</protein>
<organism evidence="2 3">
    <name type="scientific">Candidatus Enterousia intestinigallinarum</name>
    <dbReference type="NCBI Taxonomy" id="2840790"/>
    <lineage>
        <taxon>Bacteria</taxon>
        <taxon>Pseudomonadati</taxon>
        <taxon>Pseudomonadota</taxon>
        <taxon>Alphaproteobacteria</taxon>
        <taxon>Candidatus Enterousia</taxon>
    </lineage>
</organism>
<dbReference type="AlphaFoldDB" id="A0A9D1FFM7"/>
<evidence type="ECO:0000256" key="1">
    <source>
        <dbReference type="SAM" id="SignalP"/>
    </source>
</evidence>
<reference evidence="2" key="1">
    <citation type="submission" date="2020-10" db="EMBL/GenBank/DDBJ databases">
        <authorList>
            <person name="Gilroy R."/>
        </authorList>
    </citation>
    <scope>NUCLEOTIDE SEQUENCE</scope>
    <source>
        <strain evidence="2">ChiGjej3B3-5194</strain>
    </source>
</reference>
<dbReference type="EMBL" id="DVJI01000005">
    <property type="protein sequence ID" value="HIS70532.1"/>
    <property type="molecule type" value="Genomic_DNA"/>
</dbReference>
<keyword evidence="1" id="KW-0732">Signal</keyword>
<accession>A0A9D1FFM7</accession>
<comment type="caution">
    <text evidence="2">The sequence shown here is derived from an EMBL/GenBank/DDBJ whole genome shotgun (WGS) entry which is preliminary data.</text>
</comment>
<dbReference type="Proteomes" id="UP000886742">
    <property type="component" value="Unassembled WGS sequence"/>
</dbReference>
<evidence type="ECO:0000313" key="3">
    <source>
        <dbReference type="Proteomes" id="UP000886742"/>
    </source>
</evidence>
<reference evidence="2" key="2">
    <citation type="journal article" date="2021" name="PeerJ">
        <title>Extensive microbial diversity within the chicken gut microbiome revealed by metagenomics and culture.</title>
        <authorList>
            <person name="Gilroy R."/>
            <person name="Ravi A."/>
            <person name="Getino M."/>
            <person name="Pursley I."/>
            <person name="Horton D.L."/>
            <person name="Alikhan N.F."/>
            <person name="Baker D."/>
            <person name="Gharbi K."/>
            <person name="Hall N."/>
            <person name="Watson M."/>
            <person name="Adriaenssens E.M."/>
            <person name="Foster-Nyarko E."/>
            <person name="Jarju S."/>
            <person name="Secka A."/>
            <person name="Antonio M."/>
            <person name="Oren A."/>
            <person name="Chaudhuri R.R."/>
            <person name="La Ragione R."/>
            <person name="Hildebrand F."/>
            <person name="Pallen M.J."/>
        </authorList>
    </citation>
    <scope>NUCLEOTIDE SEQUENCE</scope>
    <source>
        <strain evidence="2">ChiGjej3B3-5194</strain>
    </source>
</reference>
<gene>
    <name evidence="2" type="ORF">IAD02_00890</name>
</gene>